<sequence>KRDGESLNDRYMKLMVKFEGRSIFIWECFIYLSVGYLIQIEEGLDGDLYRQILNDEFLNTLEFYELNAQDIIF</sequence>
<reference evidence="2 3" key="1">
    <citation type="journal article" date="2013" name="Proc. Natl. Acad. Sci. U.S.A.">
        <title>Genome of an arbuscular mycorrhizal fungus provides insight into the oldest plant symbiosis.</title>
        <authorList>
            <person name="Tisserant E."/>
            <person name="Malbreil M."/>
            <person name="Kuo A."/>
            <person name="Kohler A."/>
            <person name="Symeonidi A."/>
            <person name="Balestrini R."/>
            <person name="Charron P."/>
            <person name="Duensing N."/>
            <person name="Frei Dit Frey N."/>
            <person name="Gianinazzi-Pearson V."/>
            <person name="Gilbert L.B."/>
            <person name="Handa Y."/>
            <person name="Herr J.R."/>
            <person name="Hijri M."/>
            <person name="Koul R."/>
            <person name="Kawaguchi M."/>
            <person name="Krajinski F."/>
            <person name="Lammers P.J."/>
            <person name="Masclaux F.G."/>
            <person name="Murat C."/>
            <person name="Morin E."/>
            <person name="Ndikumana S."/>
            <person name="Pagni M."/>
            <person name="Petitpierre D."/>
            <person name="Requena N."/>
            <person name="Rosikiewicz P."/>
            <person name="Riley R."/>
            <person name="Saito K."/>
            <person name="San Clemente H."/>
            <person name="Shapiro H."/>
            <person name="van Tuinen D."/>
            <person name="Becard G."/>
            <person name="Bonfante P."/>
            <person name="Paszkowski U."/>
            <person name="Shachar-Hill Y.Y."/>
            <person name="Tuskan G.A."/>
            <person name="Young P.W."/>
            <person name="Sanders I.R."/>
            <person name="Henrissat B."/>
            <person name="Rensing S.A."/>
            <person name="Grigoriev I.V."/>
            <person name="Corradi N."/>
            <person name="Roux C."/>
            <person name="Martin F."/>
        </authorList>
    </citation>
    <scope>NUCLEOTIDE SEQUENCE [LARGE SCALE GENOMIC DNA]</scope>
    <source>
        <strain evidence="2 3">DAOM 197198</strain>
    </source>
</reference>
<dbReference type="Gene3D" id="3.30.420.10">
    <property type="entry name" value="Ribonuclease H-like superfamily/Ribonuclease H"/>
    <property type="match status" value="1"/>
</dbReference>
<protein>
    <submittedName>
        <fullName evidence="2">Uncharacterized protein</fullName>
    </submittedName>
</protein>
<evidence type="ECO:0000313" key="2">
    <source>
        <dbReference type="EMBL" id="POG72661.1"/>
    </source>
</evidence>
<feature type="transmembrane region" description="Helical" evidence="1">
    <location>
        <begin position="21"/>
        <end position="40"/>
    </location>
</feature>
<evidence type="ECO:0000313" key="3">
    <source>
        <dbReference type="Proteomes" id="UP000018888"/>
    </source>
</evidence>
<dbReference type="GO" id="GO:0003676">
    <property type="term" value="F:nucleic acid binding"/>
    <property type="evidence" value="ECO:0007669"/>
    <property type="project" value="InterPro"/>
</dbReference>
<keyword evidence="1" id="KW-1133">Transmembrane helix</keyword>
<dbReference type="Proteomes" id="UP000018888">
    <property type="component" value="Unassembled WGS sequence"/>
</dbReference>
<name>A0A2P4Q4T4_RHIID</name>
<organism evidence="2 3">
    <name type="scientific">Rhizophagus irregularis (strain DAOM 181602 / DAOM 197198 / MUCL 43194)</name>
    <name type="common">Arbuscular mycorrhizal fungus</name>
    <name type="synonym">Glomus intraradices</name>
    <dbReference type="NCBI Taxonomy" id="747089"/>
    <lineage>
        <taxon>Eukaryota</taxon>
        <taxon>Fungi</taxon>
        <taxon>Fungi incertae sedis</taxon>
        <taxon>Mucoromycota</taxon>
        <taxon>Glomeromycotina</taxon>
        <taxon>Glomeromycetes</taxon>
        <taxon>Glomerales</taxon>
        <taxon>Glomeraceae</taxon>
        <taxon>Rhizophagus</taxon>
    </lineage>
</organism>
<dbReference type="InterPro" id="IPR036397">
    <property type="entry name" value="RNaseH_sf"/>
</dbReference>
<reference evidence="2 3" key="2">
    <citation type="journal article" date="2018" name="New Phytol.">
        <title>High intraspecific genome diversity in the model arbuscular mycorrhizal symbiont Rhizophagus irregularis.</title>
        <authorList>
            <person name="Chen E.C.H."/>
            <person name="Morin E."/>
            <person name="Beaudet D."/>
            <person name="Noel J."/>
            <person name="Yildirir G."/>
            <person name="Ndikumana S."/>
            <person name="Charron P."/>
            <person name="St-Onge C."/>
            <person name="Giorgi J."/>
            <person name="Kruger M."/>
            <person name="Marton T."/>
            <person name="Ropars J."/>
            <person name="Grigoriev I.V."/>
            <person name="Hainaut M."/>
            <person name="Henrissat B."/>
            <person name="Roux C."/>
            <person name="Martin F."/>
            <person name="Corradi N."/>
        </authorList>
    </citation>
    <scope>NUCLEOTIDE SEQUENCE [LARGE SCALE GENOMIC DNA]</scope>
    <source>
        <strain evidence="2 3">DAOM 197198</strain>
    </source>
</reference>
<dbReference type="AlphaFoldDB" id="A0A2P4Q4T4"/>
<comment type="caution">
    <text evidence="2">The sequence shown here is derived from an EMBL/GenBank/DDBJ whole genome shotgun (WGS) entry which is preliminary data.</text>
</comment>
<feature type="non-terminal residue" evidence="2">
    <location>
        <position position="1"/>
    </location>
</feature>
<keyword evidence="1" id="KW-0812">Transmembrane</keyword>
<keyword evidence="3" id="KW-1185">Reference proteome</keyword>
<proteinExistence type="predicted"/>
<accession>A0A2P4Q4T4</accession>
<dbReference type="EMBL" id="AUPC02000093">
    <property type="protein sequence ID" value="POG72661.1"/>
    <property type="molecule type" value="Genomic_DNA"/>
</dbReference>
<feature type="non-terminal residue" evidence="2">
    <location>
        <position position="73"/>
    </location>
</feature>
<keyword evidence="1" id="KW-0472">Membrane</keyword>
<gene>
    <name evidence="2" type="ORF">GLOIN_2v1438795</name>
</gene>
<evidence type="ECO:0000256" key="1">
    <source>
        <dbReference type="SAM" id="Phobius"/>
    </source>
</evidence>